<dbReference type="Proteomes" id="UP001336020">
    <property type="component" value="Unassembled WGS sequence"/>
</dbReference>
<protein>
    <submittedName>
        <fullName evidence="2">Uncharacterized protein</fullName>
    </submittedName>
</protein>
<dbReference type="RefSeq" id="WP_330137317.1">
    <property type="nucleotide sequence ID" value="NZ_JAUTXY010000033.1"/>
</dbReference>
<accession>A0ABU7LM06</accession>
<gene>
    <name evidence="2" type="ORF">Q7514_32620</name>
</gene>
<reference evidence="2 3" key="1">
    <citation type="submission" date="2023-07" db="EMBL/GenBank/DDBJ databases">
        <authorList>
            <person name="Girao M."/>
            <person name="Carvalho M.F."/>
        </authorList>
    </citation>
    <scope>NUCLEOTIDE SEQUENCE [LARGE SCALE GENOMIC DNA]</scope>
    <source>
        <strain evidence="2 3">YIM65754</strain>
    </source>
</reference>
<comment type="caution">
    <text evidence="2">The sequence shown here is derived from an EMBL/GenBank/DDBJ whole genome shotgun (WGS) entry which is preliminary data.</text>
</comment>
<evidence type="ECO:0000313" key="2">
    <source>
        <dbReference type="EMBL" id="MEE2062279.1"/>
    </source>
</evidence>
<evidence type="ECO:0000313" key="3">
    <source>
        <dbReference type="Proteomes" id="UP001336020"/>
    </source>
</evidence>
<dbReference type="EMBL" id="JAUTXY010000033">
    <property type="protein sequence ID" value="MEE2062279.1"/>
    <property type="molecule type" value="Genomic_DNA"/>
</dbReference>
<name>A0ABU7LM06_9NOCA</name>
<proteinExistence type="predicted"/>
<sequence length="92" mass="10396">MWTVRRRKVRALTAIRHETIVDDDYYHQFTLIAGPARELVHGRYPELPLGIFAEDTVSVKGGNQGRPGARRGGSARHARRLRRQGVGGHRRG</sequence>
<evidence type="ECO:0000256" key="1">
    <source>
        <dbReference type="SAM" id="MobiDB-lite"/>
    </source>
</evidence>
<feature type="region of interest" description="Disordered" evidence="1">
    <location>
        <begin position="58"/>
        <end position="92"/>
    </location>
</feature>
<keyword evidence="3" id="KW-1185">Reference proteome</keyword>
<feature type="compositionally biased region" description="Basic residues" evidence="1">
    <location>
        <begin position="73"/>
        <end position="92"/>
    </location>
</feature>
<organism evidence="2 3">
    <name type="scientific">Rhodococcus artemisiae</name>
    <dbReference type="NCBI Taxonomy" id="714159"/>
    <lineage>
        <taxon>Bacteria</taxon>
        <taxon>Bacillati</taxon>
        <taxon>Actinomycetota</taxon>
        <taxon>Actinomycetes</taxon>
        <taxon>Mycobacteriales</taxon>
        <taxon>Nocardiaceae</taxon>
        <taxon>Rhodococcus</taxon>
    </lineage>
</organism>